<evidence type="ECO:0000313" key="1">
    <source>
        <dbReference type="EMBL" id="MFI9101754.1"/>
    </source>
</evidence>
<name>A0ABW8C5Q0_9ACTN</name>
<dbReference type="Pfam" id="PF06626">
    <property type="entry name" value="DUF1152"/>
    <property type="match status" value="1"/>
</dbReference>
<organism evidence="1 2">
    <name type="scientific">Streptomyces fildesensis</name>
    <dbReference type="NCBI Taxonomy" id="375757"/>
    <lineage>
        <taxon>Bacteria</taxon>
        <taxon>Bacillati</taxon>
        <taxon>Actinomycetota</taxon>
        <taxon>Actinomycetes</taxon>
        <taxon>Kitasatosporales</taxon>
        <taxon>Streptomycetaceae</taxon>
        <taxon>Streptomyces</taxon>
    </lineage>
</organism>
<protein>
    <submittedName>
        <fullName evidence="1">DUF1152 domain-containing protein</fullName>
    </submittedName>
</protein>
<accession>A0ABW8C5Q0</accession>
<evidence type="ECO:0000313" key="2">
    <source>
        <dbReference type="Proteomes" id="UP001614394"/>
    </source>
</evidence>
<dbReference type="EMBL" id="JBITYG010000004">
    <property type="protein sequence ID" value="MFI9101754.1"/>
    <property type="molecule type" value="Genomic_DNA"/>
</dbReference>
<proteinExistence type="predicted"/>
<reference evidence="1 2" key="1">
    <citation type="submission" date="2024-10" db="EMBL/GenBank/DDBJ databases">
        <title>The Natural Products Discovery Center: Release of the First 8490 Sequenced Strains for Exploring Actinobacteria Biosynthetic Diversity.</title>
        <authorList>
            <person name="Kalkreuter E."/>
            <person name="Kautsar S.A."/>
            <person name="Yang D."/>
            <person name="Bader C.D."/>
            <person name="Teijaro C.N."/>
            <person name="Fluegel L."/>
            <person name="Davis C.M."/>
            <person name="Simpson J.R."/>
            <person name="Lauterbach L."/>
            <person name="Steele A.D."/>
            <person name="Gui C."/>
            <person name="Meng S."/>
            <person name="Li G."/>
            <person name="Viehrig K."/>
            <person name="Ye F."/>
            <person name="Su P."/>
            <person name="Kiefer A.F."/>
            <person name="Nichols A."/>
            <person name="Cepeda A.J."/>
            <person name="Yan W."/>
            <person name="Fan B."/>
            <person name="Jiang Y."/>
            <person name="Adhikari A."/>
            <person name="Zheng C.-J."/>
            <person name="Schuster L."/>
            <person name="Cowan T.M."/>
            <person name="Smanski M.J."/>
            <person name="Chevrette M.G."/>
            <person name="De Carvalho L.P.S."/>
            <person name="Shen B."/>
        </authorList>
    </citation>
    <scope>NUCLEOTIDE SEQUENCE [LARGE SCALE GENOMIC DNA]</scope>
    <source>
        <strain evidence="1 2">NPDC053399</strain>
    </source>
</reference>
<dbReference type="Proteomes" id="UP001614394">
    <property type="component" value="Unassembled WGS sequence"/>
</dbReference>
<dbReference type="InterPro" id="IPR010581">
    <property type="entry name" value="DUF1152"/>
</dbReference>
<gene>
    <name evidence="1" type="ORF">ACIGXA_14645</name>
</gene>
<keyword evidence="2" id="KW-1185">Reference proteome</keyword>
<comment type="caution">
    <text evidence="1">The sequence shown here is derived from an EMBL/GenBank/DDBJ whole genome shotgun (WGS) entry which is preliminary data.</text>
</comment>
<dbReference type="RefSeq" id="WP_399648558.1">
    <property type="nucleotide sequence ID" value="NZ_JBITYG010000004.1"/>
</dbReference>
<sequence length="355" mass="36843">MSELLIAAGGGGDPVGTAVVHAATSRDPHAVIATYAWERLEVDPTPGPLGPAAFTGWEEGDGGHRFSGRTAAVPPAGSTLPRLSESLGPSLLLLDPHHGVPGLARQIRRAAGASGCERVRIVDIGGDILTHGDEPTLQSPLPDALTLAACATAGVTASVHVAGPGLDGEIPEGVLLPRLTGGHLTPTERHVRAAAAALAWHPSEASALFAAAATGRRGTVRTVGAEVRLTPASGRVYHLTLEQALTHNPLARALLEERPGSLEDAEHLALRICGFSELARERAAAERLPSTAPSRPPVPVPTSRDQVLYTLRQSAPGAGCVTFRYAARALGLSWRDIPRLRELTGTDGPLLPIVT</sequence>